<gene>
    <name evidence="1" type="ORF">QQX98_001439</name>
</gene>
<protein>
    <submittedName>
        <fullName evidence="1">Uncharacterized protein</fullName>
    </submittedName>
</protein>
<dbReference type="Proteomes" id="UP001498476">
    <property type="component" value="Unassembled WGS sequence"/>
</dbReference>
<reference evidence="1 2" key="1">
    <citation type="journal article" date="2025" name="Microbiol. Resour. Announc.">
        <title>Draft genome sequences for Neonectria magnoliae and Neonectria punicea, canker pathogens of Liriodendron tulipifera and Acer saccharum in West Virginia.</title>
        <authorList>
            <person name="Petronek H.M."/>
            <person name="Kasson M.T."/>
            <person name="Metheny A.M."/>
            <person name="Stauder C.M."/>
            <person name="Lovett B."/>
            <person name="Lynch S.C."/>
            <person name="Garnas J.R."/>
            <person name="Kasson L.R."/>
            <person name="Stajich J.E."/>
        </authorList>
    </citation>
    <scope>NUCLEOTIDE SEQUENCE [LARGE SCALE GENOMIC DNA]</scope>
    <source>
        <strain evidence="1 2">NRRL 64653</strain>
    </source>
</reference>
<keyword evidence="2" id="KW-1185">Reference proteome</keyword>
<sequence>MNFTGRQSSSQFILRGPDKWRRWFDIIKKQASVYEVWDLIDPSKANKVVLTKPVQPTYADVNAAATGINDLTDSEVMRLNCLFTIYESDYLIYRYRKKDLSSIQRHILDTVSDFHTTILDVDDIATQLAFLEARVKPIHYALEQDIPKQYYEACLNLGPSNGFRSP</sequence>
<organism evidence="1 2">
    <name type="scientific">Neonectria punicea</name>
    <dbReference type="NCBI Taxonomy" id="979145"/>
    <lineage>
        <taxon>Eukaryota</taxon>
        <taxon>Fungi</taxon>
        <taxon>Dikarya</taxon>
        <taxon>Ascomycota</taxon>
        <taxon>Pezizomycotina</taxon>
        <taxon>Sordariomycetes</taxon>
        <taxon>Hypocreomycetidae</taxon>
        <taxon>Hypocreales</taxon>
        <taxon>Nectriaceae</taxon>
        <taxon>Neonectria</taxon>
    </lineage>
</organism>
<name>A0ABR1HNC2_9HYPO</name>
<evidence type="ECO:0000313" key="1">
    <source>
        <dbReference type="EMBL" id="KAK7422651.1"/>
    </source>
</evidence>
<dbReference type="EMBL" id="JAZAVJ010000014">
    <property type="protein sequence ID" value="KAK7422651.1"/>
    <property type="molecule type" value="Genomic_DNA"/>
</dbReference>
<evidence type="ECO:0000313" key="2">
    <source>
        <dbReference type="Proteomes" id="UP001498476"/>
    </source>
</evidence>
<accession>A0ABR1HNC2</accession>
<proteinExistence type="predicted"/>
<comment type="caution">
    <text evidence="1">The sequence shown here is derived from an EMBL/GenBank/DDBJ whole genome shotgun (WGS) entry which is preliminary data.</text>
</comment>